<evidence type="ECO:0000313" key="3">
    <source>
        <dbReference type="Proteomes" id="UP000499080"/>
    </source>
</evidence>
<feature type="compositionally biased region" description="Basic and acidic residues" evidence="1">
    <location>
        <begin position="25"/>
        <end position="37"/>
    </location>
</feature>
<dbReference type="Proteomes" id="UP000499080">
    <property type="component" value="Unassembled WGS sequence"/>
</dbReference>
<sequence length="129" mass="15071">MKPMKSYKLQKQVTVKNFQTRKKEKLIENDNRERTNEELDFLVTPTDSESSDREEEDKQHEGYSEKDLEILNRYRMTRTTPEPASPLQTSAPHQRLGGRGRLVLLEVWAWLLCTAHDGLGIFELVGFLH</sequence>
<dbReference type="AlphaFoldDB" id="A0A4Y2JFX6"/>
<name>A0A4Y2JFX6_ARAVE</name>
<accession>A0A4Y2JFX6</accession>
<gene>
    <name evidence="2" type="ORF">AVEN_178440_1</name>
</gene>
<evidence type="ECO:0000256" key="1">
    <source>
        <dbReference type="SAM" id="MobiDB-lite"/>
    </source>
</evidence>
<comment type="caution">
    <text evidence="2">The sequence shown here is derived from an EMBL/GenBank/DDBJ whole genome shotgun (WGS) entry which is preliminary data.</text>
</comment>
<reference evidence="2 3" key="1">
    <citation type="journal article" date="2019" name="Sci. Rep.">
        <title>Orb-weaving spider Araneus ventricosus genome elucidates the spidroin gene catalogue.</title>
        <authorList>
            <person name="Kono N."/>
            <person name="Nakamura H."/>
            <person name="Ohtoshi R."/>
            <person name="Moran D.A.P."/>
            <person name="Shinohara A."/>
            <person name="Yoshida Y."/>
            <person name="Fujiwara M."/>
            <person name="Mori M."/>
            <person name="Tomita M."/>
            <person name="Arakawa K."/>
        </authorList>
    </citation>
    <scope>NUCLEOTIDE SEQUENCE [LARGE SCALE GENOMIC DNA]</scope>
</reference>
<dbReference type="EMBL" id="BGPR01003495">
    <property type="protein sequence ID" value="GBM88844.1"/>
    <property type="molecule type" value="Genomic_DNA"/>
</dbReference>
<feature type="region of interest" description="Disordered" evidence="1">
    <location>
        <begin position="21"/>
        <end position="64"/>
    </location>
</feature>
<proteinExistence type="predicted"/>
<organism evidence="2 3">
    <name type="scientific">Araneus ventricosus</name>
    <name type="common">Orbweaver spider</name>
    <name type="synonym">Epeira ventricosa</name>
    <dbReference type="NCBI Taxonomy" id="182803"/>
    <lineage>
        <taxon>Eukaryota</taxon>
        <taxon>Metazoa</taxon>
        <taxon>Ecdysozoa</taxon>
        <taxon>Arthropoda</taxon>
        <taxon>Chelicerata</taxon>
        <taxon>Arachnida</taxon>
        <taxon>Araneae</taxon>
        <taxon>Araneomorphae</taxon>
        <taxon>Entelegynae</taxon>
        <taxon>Araneoidea</taxon>
        <taxon>Araneidae</taxon>
        <taxon>Araneus</taxon>
    </lineage>
</organism>
<evidence type="ECO:0000313" key="2">
    <source>
        <dbReference type="EMBL" id="GBM88844.1"/>
    </source>
</evidence>
<protein>
    <submittedName>
        <fullName evidence="2">Uncharacterized protein</fullName>
    </submittedName>
</protein>
<keyword evidence="3" id="KW-1185">Reference proteome</keyword>